<evidence type="ECO:0000313" key="1">
    <source>
        <dbReference type="EMBL" id="KAF2181270.1"/>
    </source>
</evidence>
<gene>
    <name evidence="1" type="ORF">K469DRAFT_261548</name>
</gene>
<accession>A0A6A6DTH3</accession>
<dbReference type="AlphaFoldDB" id="A0A6A6DTH3"/>
<dbReference type="OrthoDB" id="5374857at2759"/>
<proteinExistence type="predicted"/>
<dbReference type="Proteomes" id="UP000800200">
    <property type="component" value="Unassembled WGS sequence"/>
</dbReference>
<name>A0A6A6DTH3_9PEZI</name>
<reference evidence="1" key="1">
    <citation type="journal article" date="2020" name="Stud. Mycol.">
        <title>101 Dothideomycetes genomes: a test case for predicting lifestyles and emergence of pathogens.</title>
        <authorList>
            <person name="Haridas S."/>
            <person name="Albert R."/>
            <person name="Binder M."/>
            <person name="Bloem J."/>
            <person name="Labutti K."/>
            <person name="Salamov A."/>
            <person name="Andreopoulos B."/>
            <person name="Baker S."/>
            <person name="Barry K."/>
            <person name="Bills G."/>
            <person name="Bluhm B."/>
            <person name="Cannon C."/>
            <person name="Castanera R."/>
            <person name="Culley D."/>
            <person name="Daum C."/>
            <person name="Ezra D."/>
            <person name="Gonzalez J."/>
            <person name="Henrissat B."/>
            <person name="Kuo A."/>
            <person name="Liang C."/>
            <person name="Lipzen A."/>
            <person name="Lutzoni F."/>
            <person name="Magnuson J."/>
            <person name="Mondo S."/>
            <person name="Nolan M."/>
            <person name="Ohm R."/>
            <person name="Pangilinan J."/>
            <person name="Park H.-J."/>
            <person name="Ramirez L."/>
            <person name="Alfaro M."/>
            <person name="Sun H."/>
            <person name="Tritt A."/>
            <person name="Yoshinaga Y."/>
            <person name="Zwiers L.-H."/>
            <person name="Turgeon B."/>
            <person name="Goodwin S."/>
            <person name="Spatafora J."/>
            <person name="Crous P."/>
            <person name="Grigoriev I."/>
        </authorList>
    </citation>
    <scope>NUCLEOTIDE SEQUENCE</scope>
    <source>
        <strain evidence="1">CBS 207.26</strain>
    </source>
</reference>
<keyword evidence="2" id="KW-1185">Reference proteome</keyword>
<sequence>MGWLFYACLHARLTDSGAHPLGCCQTRRSKSIDQSSYLTGDMPVDTGRIRGRARHIKSGWIKAGLYPFNPDRVLRDMTNPLAELTVLNADEVKVGTNPQGDVL</sequence>
<dbReference type="EMBL" id="ML994653">
    <property type="protein sequence ID" value="KAF2181270.1"/>
    <property type="molecule type" value="Genomic_DNA"/>
</dbReference>
<evidence type="ECO:0000313" key="2">
    <source>
        <dbReference type="Proteomes" id="UP000800200"/>
    </source>
</evidence>
<organism evidence="1 2">
    <name type="scientific">Zopfia rhizophila CBS 207.26</name>
    <dbReference type="NCBI Taxonomy" id="1314779"/>
    <lineage>
        <taxon>Eukaryota</taxon>
        <taxon>Fungi</taxon>
        <taxon>Dikarya</taxon>
        <taxon>Ascomycota</taxon>
        <taxon>Pezizomycotina</taxon>
        <taxon>Dothideomycetes</taxon>
        <taxon>Dothideomycetes incertae sedis</taxon>
        <taxon>Zopfiaceae</taxon>
        <taxon>Zopfia</taxon>
    </lineage>
</organism>
<protein>
    <submittedName>
        <fullName evidence="1">Uncharacterized protein</fullName>
    </submittedName>
</protein>